<protein>
    <recommendedName>
        <fullName evidence="1">2-hydroxychromene-2-carboxylate isomerase</fullName>
        <ecNumber evidence="1">5.99.1.4</ecNumber>
    </recommendedName>
</protein>
<sequence length="217" mass="23781">MKDVTFYLDFVSPYAWLAFERLPQALEGLSYHVRYRPVLLGALLQQHGNPGPAGIAPKRDWTYRHVAWLGHSLGCGLDMPARHPFPPLPLLRLALGCSEDGCINRFVAGTILRHVWLGGQDALDPVRLERLAQELAQQQVPDPDGQQGRAKALLRANTDEAAARGVFGVPAFEVDGRLFWGLDALPMLRACLAGDPWFQGPAWDAAARVPSGLAPGY</sequence>
<gene>
    <name evidence="4" type="ORF">DFR36_102358</name>
</gene>
<feature type="active site" description="Nucleophile" evidence="2">
    <location>
        <position position="12"/>
    </location>
</feature>
<evidence type="ECO:0000256" key="1">
    <source>
        <dbReference type="PIRNR" id="PIRNR006386"/>
    </source>
</evidence>
<dbReference type="PANTHER" id="PTHR42943:SF2">
    <property type="entry name" value="GLUTATHIONE S-TRANSFERASE KAPPA 1"/>
    <property type="match status" value="1"/>
</dbReference>
<dbReference type="EC" id="5.99.1.4" evidence="1"/>
<reference evidence="4 5" key="1">
    <citation type="submission" date="2018-05" db="EMBL/GenBank/DDBJ databases">
        <title>Genomic Encyclopedia of Type Strains, Phase IV (KMG-IV): sequencing the most valuable type-strain genomes for metagenomic binning, comparative biology and taxonomic classification.</title>
        <authorList>
            <person name="Goeker M."/>
        </authorList>
    </citation>
    <scope>NUCLEOTIDE SEQUENCE [LARGE SCALE GENOMIC DNA]</scope>
    <source>
        <strain evidence="4 5">DSM 26006</strain>
    </source>
</reference>
<dbReference type="InterPro" id="IPR036249">
    <property type="entry name" value="Thioredoxin-like_sf"/>
</dbReference>
<dbReference type="Pfam" id="PF01323">
    <property type="entry name" value="DSBA"/>
    <property type="match status" value="1"/>
</dbReference>
<evidence type="ECO:0000256" key="2">
    <source>
        <dbReference type="PIRSR" id="PIRSR006386-1"/>
    </source>
</evidence>
<evidence type="ECO:0000313" key="5">
    <source>
        <dbReference type="Proteomes" id="UP000246483"/>
    </source>
</evidence>
<keyword evidence="5" id="KW-1185">Reference proteome</keyword>
<feature type="domain" description="DSBA-like thioredoxin" evidence="3">
    <location>
        <begin position="4"/>
        <end position="190"/>
    </location>
</feature>
<dbReference type="OrthoDB" id="8560325at2"/>
<dbReference type="Proteomes" id="UP000246483">
    <property type="component" value="Unassembled WGS sequence"/>
</dbReference>
<comment type="catalytic activity">
    <reaction evidence="1">
        <text>2-hydroxychromene-2-carboxylate = (3E)-4-(2-hydroxyphenyl)-2-oxobut-3-enoate</text>
        <dbReference type="Rhea" id="RHEA:27401"/>
        <dbReference type="ChEBI" id="CHEBI:59350"/>
        <dbReference type="ChEBI" id="CHEBI:59353"/>
        <dbReference type="EC" id="5.99.1.4"/>
    </reaction>
</comment>
<dbReference type="InterPro" id="IPR014440">
    <property type="entry name" value="HCCAis_GSTk"/>
</dbReference>
<comment type="similarity">
    <text evidence="1">Belongs to the GST superfamily. NadH family.</text>
</comment>
<organism evidence="4 5">
    <name type="scientific">Melaminivora alkalimesophila</name>
    <dbReference type="NCBI Taxonomy" id="1165852"/>
    <lineage>
        <taxon>Bacteria</taxon>
        <taxon>Pseudomonadati</taxon>
        <taxon>Pseudomonadota</taxon>
        <taxon>Betaproteobacteria</taxon>
        <taxon>Burkholderiales</taxon>
        <taxon>Comamonadaceae</taxon>
        <taxon>Melaminivora</taxon>
    </lineage>
</organism>
<accession>A0A317RFS4</accession>
<dbReference type="InterPro" id="IPR001853">
    <property type="entry name" value="DSBA-like_thioredoxin_dom"/>
</dbReference>
<dbReference type="GO" id="GO:0018845">
    <property type="term" value="F:2-hydroxychromene-2-carboxylate isomerase activity"/>
    <property type="evidence" value="ECO:0007669"/>
    <property type="project" value="UniProtKB-UniRule"/>
</dbReference>
<keyword evidence="1 4" id="KW-0413">Isomerase</keyword>
<dbReference type="PIRSF" id="PIRSF006386">
    <property type="entry name" value="HCCAis_GSTk"/>
    <property type="match status" value="1"/>
</dbReference>
<dbReference type="InterPro" id="IPR051924">
    <property type="entry name" value="GST_Kappa/NadH"/>
</dbReference>
<dbReference type="RefSeq" id="WP_110012093.1">
    <property type="nucleotide sequence ID" value="NZ_QGUB01000002.1"/>
</dbReference>
<comment type="caution">
    <text evidence="4">The sequence shown here is derived from an EMBL/GenBank/DDBJ whole genome shotgun (WGS) entry which is preliminary data.</text>
</comment>
<dbReference type="GO" id="GO:0004364">
    <property type="term" value="F:glutathione transferase activity"/>
    <property type="evidence" value="ECO:0007669"/>
    <property type="project" value="TreeGrafter"/>
</dbReference>
<evidence type="ECO:0000259" key="3">
    <source>
        <dbReference type="Pfam" id="PF01323"/>
    </source>
</evidence>
<dbReference type="SUPFAM" id="SSF52833">
    <property type="entry name" value="Thioredoxin-like"/>
    <property type="match status" value="1"/>
</dbReference>
<dbReference type="GO" id="GO:0006749">
    <property type="term" value="P:glutathione metabolic process"/>
    <property type="evidence" value="ECO:0007669"/>
    <property type="project" value="TreeGrafter"/>
</dbReference>
<dbReference type="PANTHER" id="PTHR42943">
    <property type="entry name" value="GLUTATHIONE S-TRANSFERASE KAPPA"/>
    <property type="match status" value="1"/>
</dbReference>
<evidence type="ECO:0000313" key="4">
    <source>
        <dbReference type="EMBL" id="PWW47977.1"/>
    </source>
</evidence>
<proteinExistence type="inferred from homology"/>
<dbReference type="Gene3D" id="3.40.30.10">
    <property type="entry name" value="Glutaredoxin"/>
    <property type="match status" value="1"/>
</dbReference>
<dbReference type="GO" id="GO:0004602">
    <property type="term" value="F:glutathione peroxidase activity"/>
    <property type="evidence" value="ECO:0007669"/>
    <property type="project" value="TreeGrafter"/>
</dbReference>
<dbReference type="EMBL" id="QGUB01000002">
    <property type="protein sequence ID" value="PWW47977.1"/>
    <property type="molecule type" value="Genomic_DNA"/>
</dbReference>
<dbReference type="AlphaFoldDB" id="A0A317RFS4"/>
<name>A0A317RFS4_9BURK</name>